<feature type="non-terminal residue" evidence="1">
    <location>
        <position position="42"/>
    </location>
</feature>
<organism evidence="1">
    <name type="scientific">marine sediment metagenome</name>
    <dbReference type="NCBI Taxonomy" id="412755"/>
    <lineage>
        <taxon>unclassified sequences</taxon>
        <taxon>metagenomes</taxon>
        <taxon>ecological metagenomes</taxon>
    </lineage>
</organism>
<dbReference type="EMBL" id="BARS01014632">
    <property type="protein sequence ID" value="GAF95412.1"/>
    <property type="molecule type" value="Genomic_DNA"/>
</dbReference>
<dbReference type="AlphaFoldDB" id="X0U4U9"/>
<evidence type="ECO:0000313" key="1">
    <source>
        <dbReference type="EMBL" id="GAF95412.1"/>
    </source>
</evidence>
<comment type="caution">
    <text evidence="1">The sequence shown here is derived from an EMBL/GenBank/DDBJ whole genome shotgun (WGS) entry which is preliminary data.</text>
</comment>
<name>X0U4U9_9ZZZZ</name>
<proteinExistence type="predicted"/>
<sequence length="42" mass="4590">IKGQDMDLTVRNFDVHEAIVVQYDGKAPDLKEACSGEIMVPG</sequence>
<feature type="non-terminal residue" evidence="1">
    <location>
        <position position="1"/>
    </location>
</feature>
<gene>
    <name evidence="1" type="ORF">S01H1_24502</name>
</gene>
<accession>X0U4U9</accession>
<reference evidence="1" key="1">
    <citation type="journal article" date="2014" name="Front. Microbiol.">
        <title>High frequency of phylogenetically diverse reductive dehalogenase-homologous genes in deep subseafloor sedimentary metagenomes.</title>
        <authorList>
            <person name="Kawai M."/>
            <person name="Futagami T."/>
            <person name="Toyoda A."/>
            <person name="Takaki Y."/>
            <person name="Nishi S."/>
            <person name="Hori S."/>
            <person name="Arai W."/>
            <person name="Tsubouchi T."/>
            <person name="Morono Y."/>
            <person name="Uchiyama I."/>
            <person name="Ito T."/>
            <person name="Fujiyama A."/>
            <person name="Inagaki F."/>
            <person name="Takami H."/>
        </authorList>
    </citation>
    <scope>NUCLEOTIDE SEQUENCE</scope>
    <source>
        <strain evidence="1">Expedition CK06-06</strain>
    </source>
</reference>
<protein>
    <submittedName>
        <fullName evidence="1">Uncharacterized protein</fullName>
    </submittedName>
</protein>